<organism evidence="1 2">
    <name type="scientific">Capnocytophaga felis</name>
    <dbReference type="NCBI Taxonomy" id="2267611"/>
    <lineage>
        <taxon>Bacteria</taxon>
        <taxon>Pseudomonadati</taxon>
        <taxon>Bacteroidota</taxon>
        <taxon>Flavobacteriia</taxon>
        <taxon>Flavobacteriales</taxon>
        <taxon>Flavobacteriaceae</taxon>
        <taxon>Capnocytophaga</taxon>
    </lineage>
</organism>
<comment type="caution">
    <text evidence="1">The sequence shown here is derived from an EMBL/GenBank/DDBJ whole genome shotgun (WGS) entry which is preliminary data.</text>
</comment>
<sequence>MSCNKSPSEEVQPKIEEKLSFSMGIRESVNVTNFRVGSHIPVDVTEIVDSHKGNDFIYQLRVVGNDATRHQVLGVDYDMRVKEGSVFKDVASFEITDISKMPSFVIIPKVPGTFQLDFYLQKYDKTNQRNVGEPIAKQLIFSAVKINFSFPATEVREADFWNHSVHRREFKFSIDDGNREYDTYLSNLSSSKRYEYYTSYDGQVRQGEFVQGQWYEFRDSIERKKGPTPIQEMPQTITIYITQYLNNGLKNIIKYENVQLEY</sequence>
<accession>A0A5M4B8P0</accession>
<dbReference type="EMBL" id="BLBC01000005">
    <property type="protein sequence ID" value="GET45496.1"/>
    <property type="molecule type" value="Genomic_DNA"/>
</dbReference>
<reference evidence="2" key="1">
    <citation type="journal article" date="2020" name="Int. J. Syst. Evol. Microbiol.">
        <title>Capnocytophaga felis sp. nov. isolated from the feline oral cavity.</title>
        <authorList>
            <person name="Suzuki M."/>
            <person name="Umeda K."/>
            <person name="Kimura M."/>
            <person name="Imaoka K."/>
            <person name="Morikawa S."/>
            <person name="Maeda K."/>
        </authorList>
    </citation>
    <scope>NUCLEOTIDE SEQUENCE [LARGE SCALE GENOMIC DNA]</scope>
    <source>
        <strain evidence="2">KC07070</strain>
    </source>
</reference>
<proteinExistence type="predicted"/>
<dbReference type="Proteomes" id="UP000398217">
    <property type="component" value="Unassembled WGS sequence"/>
</dbReference>
<evidence type="ECO:0000313" key="1">
    <source>
        <dbReference type="EMBL" id="GET45496.1"/>
    </source>
</evidence>
<protein>
    <submittedName>
        <fullName evidence="1">Uncharacterized protein</fullName>
    </submittedName>
</protein>
<dbReference type="AlphaFoldDB" id="A0A5M4B8P0"/>
<keyword evidence="2" id="KW-1185">Reference proteome</keyword>
<evidence type="ECO:0000313" key="2">
    <source>
        <dbReference type="Proteomes" id="UP000398217"/>
    </source>
</evidence>
<gene>
    <name evidence="1" type="ORF">RCZ01_07980</name>
</gene>
<name>A0A5M4B8P0_9FLAO</name>